<dbReference type="EMBL" id="GBRH01247575">
    <property type="protein sequence ID" value="JAD50320.1"/>
    <property type="molecule type" value="Transcribed_RNA"/>
</dbReference>
<protein>
    <submittedName>
        <fullName evidence="1">Uncharacterized protein</fullName>
    </submittedName>
</protein>
<accession>A0A0A9AN09</accession>
<evidence type="ECO:0000313" key="1">
    <source>
        <dbReference type="EMBL" id="JAD50320.1"/>
    </source>
</evidence>
<proteinExistence type="predicted"/>
<dbReference type="AlphaFoldDB" id="A0A0A9AN09"/>
<reference evidence="1" key="2">
    <citation type="journal article" date="2015" name="Data Brief">
        <title>Shoot transcriptome of the giant reed, Arundo donax.</title>
        <authorList>
            <person name="Barrero R.A."/>
            <person name="Guerrero F.D."/>
            <person name="Moolhuijzen P."/>
            <person name="Goolsby J.A."/>
            <person name="Tidwell J."/>
            <person name="Bellgard S.E."/>
            <person name="Bellgard M.I."/>
        </authorList>
    </citation>
    <scope>NUCLEOTIDE SEQUENCE</scope>
    <source>
        <tissue evidence="1">Shoot tissue taken approximately 20 cm above the soil surface</tissue>
    </source>
</reference>
<reference evidence="1" key="1">
    <citation type="submission" date="2014-09" db="EMBL/GenBank/DDBJ databases">
        <authorList>
            <person name="Magalhaes I.L.F."/>
            <person name="Oliveira U."/>
            <person name="Santos F.R."/>
            <person name="Vidigal T.H.D.A."/>
            <person name="Brescovit A.D."/>
            <person name="Santos A.J."/>
        </authorList>
    </citation>
    <scope>NUCLEOTIDE SEQUENCE</scope>
    <source>
        <tissue evidence="1">Shoot tissue taken approximately 20 cm above the soil surface</tissue>
    </source>
</reference>
<sequence>MSFKESNKMSKKLYLPQMSIAFFRFLMLLVTRGSINRLAKWFALNGRYHPQHNQILVP</sequence>
<organism evidence="1">
    <name type="scientific">Arundo donax</name>
    <name type="common">Giant reed</name>
    <name type="synonym">Donax arundinaceus</name>
    <dbReference type="NCBI Taxonomy" id="35708"/>
    <lineage>
        <taxon>Eukaryota</taxon>
        <taxon>Viridiplantae</taxon>
        <taxon>Streptophyta</taxon>
        <taxon>Embryophyta</taxon>
        <taxon>Tracheophyta</taxon>
        <taxon>Spermatophyta</taxon>
        <taxon>Magnoliopsida</taxon>
        <taxon>Liliopsida</taxon>
        <taxon>Poales</taxon>
        <taxon>Poaceae</taxon>
        <taxon>PACMAD clade</taxon>
        <taxon>Arundinoideae</taxon>
        <taxon>Arundineae</taxon>
        <taxon>Arundo</taxon>
    </lineage>
</organism>
<name>A0A0A9AN09_ARUDO</name>